<feature type="region of interest" description="Disordered" evidence="1">
    <location>
        <begin position="238"/>
        <end position="280"/>
    </location>
</feature>
<dbReference type="EMBL" id="GAMC01001898">
    <property type="protein sequence ID" value="JAC04658.1"/>
    <property type="molecule type" value="mRNA"/>
</dbReference>
<dbReference type="OrthoDB" id="426657at2759"/>
<reference evidence="2" key="1">
    <citation type="submission" date="2013-07" db="EMBL/GenBank/DDBJ databases">
        <authorList>
            <person name="Geib S."/>
        </authorList>
    </citation>
    <scope>NUCLEOTIDE SEQUENCE</scope>
</reference>
<proteinExistence type="evidence at transcript level"/>
<reference evidence="2" key="2">
    <citation type="journal article" date="2014" name="BMC Genomics">
        <title>A genomic perspective to assessing quality of mass-reared SIT flies used in Mediterranean fruit fly (Ceratitis capitata) eradication in California.</title>
        <authorList>
            <person name="Calla B."/>
            <person name="Hall B."/>
            <person name="Hou S."/>
            <person name="Geib S.M."/>
        </authorList>
    </citation>
    <scope>NUCLEOTIDE SEQUENCE</scope>
</reference>
<name>W8BZB3_CERCA</name>
<accession>W8BZB3</accession>
<protein>
    <submittedName>
        <fullName evidence="2">Uncharacterized protein</fullName>
    </submittedName>
</protein>
<dbReference type="AlphaFoldDB" id="W8BZB3"/>
<organism evidence="2">
    <name type="scientific">Ceratitis capitata</name>
    <name type="common">Mediterranean fruit fly</name>
    <name type="synonym">Tephritis capitata</name>
    <dbReference type="NCBI Taxonomy" id="7213"/>
    <lineage>
        <taxon>Eukaryota</taxon>
        <taxon>Metazoa</taxon>
        <taxon>Ecdysozoa</taxon>
        <taxon>Arthropoda</taxon>
        <taxon>Hexapoda</taxon>
        <taxon>Insecta</taxon>
        <taxon>Pterygota</taxon>
        <taxon>Neoptera</taxon>
        <taxon>Endopterygota</taxon>
        <taxon>Diptera</taxon>
        <taxon>Brachycera</taxon>
        <taxon>Muscomorpha</taxon>
        <taxon>Tephritoidea</taxon>
        <taxon>Tephritidae</taxon>
        <taxon>Ceratitis</taxon>
        <taxon>Ceratitis</taxon>
    </lineage>
</organism>
<feature type="compositionally biased region" description="Polar residues" evidence="1">
    <location>
        <begin position="240"/>
        <end position="254"/>
    </location>
</feature>
<feature type="region of interest" description="Disordered" evidence="1">
    <location>
        <begin position="18"/>
        <end position="47"/>
    </location>
</feature>
<sequence>MKTLVDINQTTRVKSQNRFSKKKSQCKTHHTNTRLGRPSKAASGLKMQQLPKSPIKVPLTQLILRSRKQSFTQVNNLNLPTNLIIKKIETKTTEAASRDKSKPTITPRNKKGTTIPLQIATKKGTRNTTKSKVINIVAFAQEKIPNIKSNRTITKCNSKIETATLANVKHKQRKRKHIDESLSVNEIIDSAIAENASIDVGEESSLPPVRKSARLSKNGNDDCLKIDAVKRITIRRRNARSTQNHSYDTFSPPMTRSRVKELMQKQGNSSVRHSEVQLVD</sequence>
<evidence type="ECO:0000256" key="1">
    <source>
        <dbReference type="SAM" id="MobiDB-lite"/>
    </source>
</evidence>
<evidence type="ECO:0000313" key="2">
    <source>
        <dbReference type="EMBL" id="JAC04658.1"/>
    </source>
</evidence>
<feature type="compositionally biased region" description="Basic residues" evidence="1">
    <location>
        <begin position="19"/>
        <end position="32"/>
    </location>
</feature>